<keyword evidence="1" id="KW-0812">Transmembrane</keyword>
<organism evidence="2 3">
    <name type="scientific">Cerrena zonata</name>
    <dbReference type="NCBI Taxonomy" id="2478898"/>
    <lineage>
        <taxon>Eukaryota</taxon>
        <taxon>Fungi</taxon>
        <taxon>Dikarya</taxon>
        <taxon>Basidiomycota</taxon>
        <taxon>Agaricomycotina</taxon>
        <taxon>Agaricomycetes</taxon>
        <taxon>Polyporales</taxon>
        <taxon>Cerrenaceae</taxon>
        <taxon>Cerrena</taxon>
    </lineage>
</organism>
<name>A0AAW0GRR5_9APHY</name>
<evidence type="ECO:0000313" key="2">
    <source>
        <dbReference type="EMBL" id="KAK7695332.1"/>
    </source>
</evidence>
<evidence type="ECO:0000313" key="3">
    <source>
        <dbReference type="Proteomes" id="UP001385951"/>
    </source>
</evidence>
<dbReference type="EMBL" id="JASBNA010000002">
    <property type="protein sequence ID" value="KAK7695332.1"/>
    <property type="molecule type" value="Genomic_DNA"/>
</dbReference>
<reference evidence="2 3" key="1">
    <citation type="submission" date="2022-09" db="EMBL/GenBank/DDBJ databases">
        <authorList>
            <person name="Palmer J.M."/>
        </authorList>
    </citation>
    <scope>NUCLEOTIDE SEQUENCE [LARGE SCALE GENOMIC DNA]</scope>
    <source>
        <strain evidence="2 3">DSM 7382</strain>
    </source>
</reference>
<feature type="transmembrane region" description="Helical" evidence="1">
    <location>
        <begin position="96"/>
        <end position="121"/>
    </location>
</feature>
<feature type="transmembrane region" description="Helical" evidence="1">
    <location>
        <begin position="167"/>
        <end position="188"/>
    </location>
</feature>
<keyword evidence="1" id="KW-1133">Transmembrane helix</keyword>
<dbReference type="Proteomes" id="UP001385951">
    <property type="component" value="Unassembled WGS sequence"/>
</dbReference>
<protein>
    <submittedName>
        <fullName evidence="2">Uncharacterized protein</fullName>
    </submittedName>
</protein>
<feature type="transmembrane region" description="Helical" evidence="1">
    <location>
        <begin position="224"/>
        <end position="241"/>
    </location>
</feature>
<keyword evidence="1" id="KW-0472">Membrane</keyword>
<proteinExistence type="predicted"/>
<feature type="transmembrane region" description="Helical" evidence="1">
    <location>
        <begin position="65"/>
        <end position="84"/>
    </location>
</feature>
<comment type="caution">
    <text evidence="2">The sequence shown here is derived from an EMBL/GenBank/DDBJ whole genome shotgun (WGS) entry which is preliminary data.</text>
</comment>
<evidence type="ECO:0000256" key="1">
    <source>
        <dbReference type="SAM" id="Phobius"/>
    </source>
</evidence>
<feature type="transmembrane region" description="Helical" evidence="1">
    <location>
        <begin position="128"/>
        <end position="147"/>
    </location>
</feature>
<keyword evidence="3" id="KW-1185">Reference proteome</keyword>
<gene>
    <name evidence="2" type="ORF">QCA50_002523</name>
</gene>
<sequence>MPPTISPTVALQQPDVIEEYRQSLAEGFMAACTATLWFWNGIISIPDDAVIFSGRRLKLYDYTFFLSRFLSGGLILSSIGFLIATTETGCKQVLTASTWFEALALISTSSMFLFRVLAVFADSLGAKIAFTLLWLTTFLALSVPFSTSTKFESMLCNISHVKPDGSAGFIAVAIFDTLVFMAISHRLFILNRCISPKSWLATFDLFCGKSLGSVSRVLLQTGQIYWITTVGSHIFTLFAILSPPKSFSPTFTAGFTLVNVGIQNIMACEVFRLLRLEAVQDDTSSQWYPSLQFAQVTRDETGTEALSLTEVTDGSETTI</sequence>
<dbReference type="AlphaFoldDB" id="A0AAW0GRR5"/>
<accession>A0AAW0GRR5</accession>